<feature type="region of interest" description="Disordered" evidence="5">
    <location>
        <begin position="18"/>
        <end position="67"/>
    </location>
</feature>
<feature type="region of interest" description="Disordered" evidence="5">
    <location>
        <begin position="250"/>
        <end position="360"/>
    </location>
</feature>
<evidence type="ECO:0000256" key="3">
    <source>
        <dbReference type="ARBA" id="ARBA00023242"/>
    </source>
</evidence>
<dbReference type="PANTHER" id="PTHR14152:SF5">
    <property type="entry name" value="U4_U6.U5 TRI-SNRNP-ASSOCIATED PROTEIN 1"/>
    <property type="match status" value="1"/>
</dbReference>
<dbReference type="Pfam" id="PF03343">
    <property type="entry name" value="SART-1"/>
    <property type="match status" value="1"/>
</dbReference>
<feature type="coiled-coil region" evidence="4">
    <location>
        <begin position="73"/>
        <end position="146"/>
    </location>
</feature>
<sequence length="685" mass="78060">MADALSIEQNNKIRVALGLKPLPVPGANNSNDGPVFKPSRAGNDSDSSDDEPASTLESRQAQGYDNWKKYQDEAEAKKKRQQKLDAIKRARENVQKLAKLEGRGLGEVDEEEAALDTKTWLMQQKKRQRKIEKERAKRLAEDLAERERIAEYTSKDLTGVRVGHELGDFEEGGEQILTLKDTTIDENEEEGDELENIDLRDQERLKERLSLKKKKPVYDPNEYEGSGPSSILAQYDEEIDGKKRKRFTLDARDMTEEEREAKRQDVSSKLKAQPVSLDIMPETTAAPSDYQEATEIKIKKPKKKKTKSTRRKAADEDDIFPTIETTYMPNGDNMEVDSGAAASNGLLAPAPRRSDKDISFVDDEDLQASLTAQRRAAFKKRKKVRPEDIARQLREESEQAQNGMDLDSANGEEDGPGLIIDETSEFVANLQRPTLPDRRQRSVSRPKEASPEVKEEKDGDVDMERSYNDVEDEEDIKERLKRSETTPAAEITATGLEEESTLDKGLGSTLAMLKQRGLVVESNAGDLNTLHRERQRFLQEKQRREAEAERRARLQRERDRASGKLDRMTARDREEYARQENKQRDQLESRQVAEIFNREYKPDVQLKYVDEFGRLMDQKEAFKHLSHQFHGKGSGKMKTEKHLKKIEEEKKREAMSTLDSSQHTGMNNAMGATAKKNRQAGVRLG</sequence>
<organism evidence="6 7">
    <name type="scientific">[Emmonsia] crescens</name>
    <dbReference type="NCBI Taxonomy" id="73230"/>
    <lineage>
        <taxon>Eukaryota</taxon>
        <taxon>Fungi</taxon>
        <taxon>Dikarya</taxon>
        <taxon>Ascomycota</taxon>
        <taxon>Pezizomycotina</taxon>
        <taxon>Eurotiomycetes</taxon>
        <taxon>Eurotiomycetidae</taxon>
        <taxon>Onygenales</taxon>
        <taxon>Ajellomycetaceae</taxon>
        <taxon>Emergomyces</taxon>
    </lineage>
</organism>
<feature type="compositionally biased region" description="Basic and acidic residues" evidence="5">
    <location>
        <begin position="385"/>
        <end position="397"/>
    </location>
</feature>
<feature type="region of interest" description="Disordered" evidence="5">
    <location>
        <begin position="650"/>
        <end position="685"/>
    </location>
</feature>
<dbReference type="InterPro" id="IPR005011">
    <property type="entry name" value="SNU66/SART1"/>
</dbReference>
<name>A0A0G2JBF4_9EURO</name>
<evidence type="ECO:0000256" key="5">
    <source>
        <dbReference type="SAM" id="MobiDB-lite"/>
    </source>
</evidence>
<dbReference type="AlphaFoldDB" id="A0A0G2JBF4"/>
<dbReference type="GO" id="GO:0000481">
    <property type="term" value="P:maturation of 5S rRNA"/>
    <property type="evidence" value="ECO:0007669"/>
    <property type="project" value="TreeGrafter"/>
</dbReference>
<comment type="subcellular location">
    <subcellularLocation>
        <location evidence="1">Nucleus</location>
    </subcellularLocation>
</comment>
<feature type="region of interest" description="Disordered" evidence="5">
    <location>
        <begin position="540"/>
        <end position="588"/>
    </location>
</feature>
<keyword evidence="4" id="KW-0175">Coiled coil</keyword>
<evidence type="ECO:0000256" key="4">
    <source>
        <dbReference type="SAM" id="Coils"/>
    </source>
</evidence>
<evidence type="ECO:0000313" key="7">
    <source>
        <dbReference type="Proteomes" id="UP000034164"/>
    </source>
</evidence>
<gene>
    <name evidence="6" type="ORF">EMCG_06948</name>
</gene>
<dbReference type="PANTHER" id="PTHR14152">
    <property type="entry name" value="SQUAMOUS CELL CARCINOMA ANTIGEN RECOGNISED BY CYTOTOXIC T LYMPHOCYTES"/>
    <property type="match status" value="1"/>
</dbReference>
<feature type="compositionally biased region" description="Basic and acidic residues" evidence="5">
    <location>
        <begin position="250"/>
        <end position="268"/>
    </location>
</feature>
<comment type="similarity">
    <text evidence="2">Belongs to the SNU66/SART1 family.</text>
</comment>
<comment type="caution">
    <text evidence="6">The sequence shown here is derived from an EMBL/GenBank/DDBJ whole genome shotgun (WGS) entry which is preliminary data.</text>
</comment>
<evidence type="ECO:0008006" key="8">
    <source>
        <dbReference type="Google" id="ProtNLM"/>
    </source>
</evidence>
<dbReference type="GO" id="GO:0046540">
    <property type="term" value="C:U4/U6 x U5 tri-snRNP complex"/>
    <property type="evidence" value="ECO:0007669"/>
    <property type="project" value="TreeGrafter"/>
</dbReference>
<dbReference type="EMBL" id="LCZI01000266">
    <property type="protein sequence ID" value="KKZ67386.1"/>
    <property type="molecule type" value="Genomic_DNA"/>
</dbReference>
<feature type="compositionally biased region" description="Polar residues" evidence="5">
    <location>
        <begin position="657"/>
        <end position="667"/>
    </location>
</feature>
<dbReference type="GO" id="GO:0045292">
    <property type="term" value="P:mRNA cis splicing, via spliceosome"/>
    <property type="evidence" value="ECO:0007669"/>
    <property type="project" value="TreeGrafter"/>
</dbReference>
<feature type="region of interest" description="Disordered" evidence="5">
    <location>
        <begin position="217"/>
        <end position="237"/>
    </location>
</feature>
<evidence type="ECO:0000313" key="6">
    <source>
        <dbReference type="EMBL" id="KKZ67386.1"/>
    </source>
</evidence>
<dbReference type="OrthoDB" id="5583at2759"/>
<protein>
    <recommendedName>
        <fullName evidence="8">U4/U6.U5 tri-snRNP-associated protein 1</fullName>
    </recommendedName>
</protein>
<dbReference type="Proteomes" id="UP000034164">
    <property type="component" value="Unassembled WGS sequence"/>
</dbReference>
<evidence type="ECO:0000256" key="1">
    <source>
        <dbReference type="ARBA" id="ARBA00004123"/>
    </source>
</evidence>
<evidence type="ECO:0000256" key="2">
    <source>
        <dbReference type="ARBA" id="ARBA00006076"/>
    </source>
</evidence>
<feature type="region of interest" description="Disordered" evidence="5">
    <location>
        <begin position="374"/>
        <end position="502"/>
    </location>
</feature>
<feature type="compositionally biased region" description="Basic residues" evidence="5">
    <location>
        <begin position="299"/>
        <end position="311"/>
    </location>
</feature>
<keyword evidence="3" id="KW-0539">Nucleus</keyword>
<dbReference type="VEuPathDB" id="FungiDB:EMCG_06948"/>
<reference evidence="7" key="1">
    <citation type="journal article" date="2015" name="PLoS Genet.">
        <title>The dynamic genome and transcriptome of the human fungal pathogen Blastomyces and close relative Emmonsia.</title>
        <authorList>
            <person name="Munoz J.F."/>
            <person name="Gauthier G.M."/>
            <person name="Desjardins C.A."/>
            <person name="Gallo J.E."/>
            <person name="Holder J."/>
            <person name="Sullivan T.D."/>
            <person name="Marty A.J."/>
            <person name="Carmen J.C."/>
            <person name="Chen Z."/>
            <person name="Ding L."/>
            <person name="Gujja S."/>
            <person name="Magrini V."/>
            <person name="Misas E."/>
            <person name="Mitreva M."/>
            <person name="Priest M."/>
            <person name="Saif S."/>
            <person name="Whiston E.A."/>
            <person name="Young S."/>
            <person name="Zeng Q."/>
            <person name="Goldman W.E."/>
            <person name="Mardis E.R."/>
            <person name="Taylor J.W."/>
            <person name="McEwen J.G."/>
            <person name="Clay O.K."/>
            <person name="Klein B.S."/>
            <person name="Cuomo C.A."/>
        </authorList>
    </citation>
    <scope>NUCLEOTIDE SEQUENCE [LARGE SCALE GENOMIC DNA]</scope>
    <source>
        <strain evidence="7">UAMH 3008</strain>
    </source>
</reference>
<accession>A0A0G2JBF4</accession>
<proteinExistence type="inferred from homology"/>
<feature type="compositionally biased region" description="Basic and acidic residues" evidence="5">
    <location>
        <begin position="435"/>
        <end position="468"/>
    </location>
</feature>